<keyword evidence="2" id="KW-1185">Reference proteome</keyword>
<dbReference type="EMBL" id="JAVREQ010000015">
    <property type="protein sequence ID" value="MDT0380462.1"/>
    <property type="molecule type" value="Genomic_DNA"/>
</dbReference>
<dbReference type="RefSeq" id="WP_311674220.1">
    <property type="nucleotide sequence ID" value="NZ_JAVREQ010000015.1"/>
</dbReference>
<evidence type="ECO:0000313" key="2">
    <source>
        <dbReference type="Proteomes" id="UP001183414"/>
    </source>
</evidence>
<organism evidence="1 2">
    <name type="scientific">Streptomyces hazeniae</name>
    <dbReference type="NCBI Taxonomy" id="3075538"/>
    <lineage>
        <taxon>Bacteria</taxon>
        <taxon>Bacillati</taxon>
        <taxon>Actinomycetota</taxon>
        <taxon>Actinomycetes</taxon>
        <taxon>Kitasatosporales</taxon>
        <taxon>Streptomycetaceae</taxon>
        <taxon>Streptomyces</taxon>
    </lineage>
</organism>
<name>A0ABU2NWT9_9ACTN</name>
<gene>
    <name evidence="1" type="ORF">RM572_17040</name>
</gene>
<evidence type="ECO:0008006" key="3">
    <source>
        <dbReference type="Google" id="ProtNLM"/>
    </source>
</evidence>
<sequence length="189" mass="21150">MTAEPDAFRRNRTAYRIAEPLITFHHAVVRPESAQLSRRRGAAQVWERSRATFLSKVVGPHFERLCREWVEWHAEPATFGGMPIQVAAGTVADPEARTRHELDVVVHGAVGQDQGILLSVGEAKWHKRMGVEHLARLRRVLRLLEARGIDTARARPACYSGAGFTSDLHAAEARGEVVLVDLERLYTES</sequence>
<evidence type="ECO:0000313" key="1">
    <source>
        <dbReference type="EMBL" id="MDT0380462.1"/>
    </source>
</evidence>
<comment type="caution">
    <text evidence="1">The sequence shown here is derived from an EMBL/GenBank/DDBJ whole genome shotgun (WGS) entry which is preliminary data.</text>
</comment>
<proteinExistence type="predicted"/>
<dbReference type="Proteomes" id="UP001183414">
    <property type="component" value="Unassembled WGS sequence"/>
</dbReference>
<accession>A0ABU2NWT9</accession>
<reference evidence="2" key="1">
    <citation type="submission" date="2023-07" db="EMBL/GenBank/DDBJ databases">
        <title>30 novel species of actinomycetes from the DSMZ collection.</title>
        <authorList>
            <person name="Nouioui I."/>
        </authorList>
    </citation>
    <scope>NUCLEOTIDE SEQUENCE [LARGE SCALE GENOMIC DNA]</scope>
    <source>
        <strain evidence="2">DSM 42041</strain>
    </source>
</reference>
<protein>
    <recommendedName>
        <fullName evidence="3">DUF234 domain-containing protein</fullName>
    </recommendedName>
</protein>